<dbReference type="AlphaFoldDB" id="A0A0E9WUJ3"/>
<sequence>MDLLKHSLERYNNYCQLRHKLGTQFYGVANVTPWNASFPTSECQTSLISTETLAGNNGNVHSDGNRLVEKLNGSTALKP</sequence>
<accession>A0A0E9WUJ3</accession>
<dbReference type="EMBL" id="GBXM01014666">
    <property type="protein sequence ID" value="JAH93911.1"/>
    <property type="molecule type" value="Transcribed_RNA"/>
</dbReference>
<reference evidence="2" key="2">
    <citation type="journal article" date="2015" name="Fish Shellfish Immunol.">
        <title>Early steps in the European eel (Anguilla anguilla)-Vibrio vulnificus interaction in the gills: Role of the RtxA13 toxin.</title>
        <authorList>
            <person name="Callol A."/>
            <person name="Pajuelo D."/>
            <person name="Ebbesson L."/>
            <person name="Teles M."/>
            <person name="MacKenzie S."/>
            <person name="Amaro C."/>
        </authorList>
    </citation>
    <scope>NUCLEOTIDE SEQUENCE</scope>
</reference>
<evidence type="ECO:0000256" key="1">
    <source>
        <dbReference type="SAM" id="MobiDB-lite"/>
    </source>
</evidence>
<protein>
    <submittedName>
        <fullName evidence="2">Uncharacterized protein</fullName>
    </submittedName>
</protein>
<organism evidence="2">
    <name type="scientific">Anguilla anguilla</name>
    <name type="common">European freshwater eel</name>
    <name type="synonym">Muraena anguilla</name>
    <dbReference type="NCBI Taxonomy" id="7936"/>
    <lineage>
        <taxon>Eukaryota</taxon>
        <taxon>Metazoa</taxon>
        <taxon>Chordata</taxon>
        <taxon>Craniata</taxon>
        <taxon>Vertebrata</taxon>
        <taxon>Euteleostomi</taxon>
        <taxon>Actinopterygii</taxon>
        <taxon>Neopterygii</taxon>
        <taxon>Teleostei</taxon>
        <taxon>Anguilliformes</taxon>
        <taxon>Anguillidae</taxon>
        <taxon>Anguilla</taxon>
    </lineage>
</organism>
<evidence type="ECO:0000313" key="2">
    <source>
        <dbReference type="EMBL" id="JAH93911.1"/>
    </source>
</evidence>
<reference evidence="2" key="1">
    <citation type="submission" date="2014-11" db="EMBL/GenBank/DDBJ databases">
        <authorList>
            <person name="Amaro Gonzalez C."/>
        </authorList>
    </citation>
    <scope>NUCLEOTIDE SEQUENCE</scope>
</reference>
<proteinExistence type="predicted"/>
<feature type="region of interest" description="Disordered" evidence="1">
    <location>
        <begin position="59"/>
        <end position="79"/>
    </location>
</feature>
<name>A0A0E9WUJ3_ANGAN</name>